<dbReference type="PANTHER" id="PTHR30195">
    <property type="entry name" value="TYPE I SITE-SPECIFIC DEOXYRIBONUCLEASE PROTEIN SUBUNIT M AND R"/>
    <property type="match status" value="1"/>
</dbReference>
<gene>
    <name evidence="2" type="ORF">GCM10022250_04550</name>
</gene>
<dbReference type="RefSeq" id="WP_229351236.1">
    <property type="nucleotide sequence ID" value="NZ_BAABAO010000003.1"/>
</dbReference>
<dbReference type="Proteomes" id="UP001501333">
    <property type="component" value="Unassembled WGS sequence"/>
</dbReference>
<accession>A0ABP7XMS4</accession>
<reference evidence="3" key="1">
    <citation type="journal article" date="2019" name="Int. J. Syst. Evol. Microbiol.">
        <title>The Global Catalogue of Microorganisms (GCM) 10K type strain sequencing project: providing services to taxonomists for standard genome sequencing and annotation.</title>
        <authorList>
            <consortium name="The Broad Institute Genomics Platform"/>
            <consortium name="The Broad Institute Genome Sequencing Center for Infectious Disease"/>
            <person name="Wu L."/>
            <person name="Ma J."/>
        </authorList>
    </citation>
    <scope>NUCLEOTIDE SEQUENCE [LARGE SCALE GENOMIC DNA]</scope>
    <source>
        <strain evidence="3">JCM 17386</strain>
    </source>
</reference>
<protein>
    <submittedName>
        <fullName evidence="2">Uncharacterized protein</fullName>
    </submittedName>
</protein>
<dbReference type="InterPro" id="IPR051268">
    <property type="entry name" value="Type-I_R_enzyme_R_subunit"/>
</dbReference>
<comment type="caution">
    <text evidence="2">The sequence shown here is derived from an EMBL/GenBank/DDBJ whole genome shotgun (WGS) entry which is preliminary data.</text>
</comment>
<organism evidence="2 3">
    <name type="scientific">Flavobacterium chungbukense</name>
    <dbReference type="NCBI Taxonomy" id="877464"/>
    <lineage>
        <taxon>Bacteria</taxon>
        <taxon>Pseudomonadati</taxon>
        <taxon>Bacteroidota</taxon>
        <taxon>Flavobacteriia</taxon>
        <taxon>Flavobacteriales</taxon>
        <taxon>Flavobacteriaceae</taxon>
        <taxon>Flavobacterium</taxon>
    </lineage>
</organism>
<name>A0ABP7XMS4_9FLAO</name>
<keyword evidence="1" id="KW-0680">Restriction system</keyword>
<sequence>MPNKNTFVYDLQNAIDQKLQQMLKENPLRLEFYERYKEIVDEYNKGKSLEDTLTAFNNLNNFYNDLTFEEKRVVREQLADQETLAIFDLLREGKELYGDDLKQVKKVASETLDKLKAEKLKIDHWREKREVTAQVKSEIYNQLLWLPQEVYTDEEVSLKTVTIYQHIYSNYYGAGKSVYIRSA</sequence>
<evidence type="ECO:0000256" key="1">
    <source>
        <dbReference type="ARBA" id="ARBA00022747"/>
    </source>
</evidence>
<evidence type="ECO:0000313" key="2">
    <source>
        <dbReference type="EMBL" id="GAA4122191.1"/>
    </source>
</evidence>
<keyword evidence="3" id="KW-1185">Reference proteome</keyword>
<proteinExistence type="predicted"/>
<evidence type="ECO:0000313" key="3">
    <source>
        <dbReference type="Proteomes" id="UP001501333"/>
    </source>
</evidence>
<dbReference type="EMBL" id="BAABAO010000003">
    <property type="protein sequence ID" value="GAA4122191.1"/>
    <property type="molecule type" value="Genomic_DNA"/>
</dbReference>
<dbReference type="PANTHER" id="PTHR30195:SF15">
    <property type="entry name" value="TYPE I RESTRICTION ENZYME HINDI ENDONUCLEASE SUBUNIT"/>
    <property type="match status" value="1"/>
</dbReference>